<dbReference type="SUPFAM" id="SSF53335">
    <property type="entry name" value="S-adenosyl-L-methionine-dependent methyltransferases"/>
    <property type="match status" value="1"/>
</dbReference>
<dbReference type="InterPro" id="IPR029063">
    <property type="entry name" value="SAM-dependent_MTases_sf"/>
</dbReference>
<evidence type="ECO:0000313" key="4">
    <source>
        <dbReference type="EMBL" id="KQB36621.1"/>
    </source>
</evidence>
<dbReference type="AlphaFoldDB" id="A0A0P9DA77"/>
<dbReference type="CDD" id="cd02440">
    <property type="entry name" value="AdoMet_MTases"/>
    <property type="match status" value="1"/>
</dbReference>
<reference evidence="4 5" key="2">
    <citation type="submission" date="2015-09" db="EMBL/GenBank/DDBJ databases">
        <title>Heavy metals and arsenic resistance mechanisms in polyextremophilic archaea of the family Ferroplasmaceae.</title>
        <authorList>
            <person name="Bulaev A.G."/>
            <person name="Kanygina A.V."/>
        </authorList>
    </citation>
    <scope>NUCLEOTIDE SEQUENCE [LARGE SCALE GENOMIC DNA]</scope>
    <source>
        <strain evidence="4 5">VT</strain>
    </source>
</reference>
<proteinExistence type="predicted"/>
<keyword evidence="5" id="KW-1185">Reference proteome</keyword>
<evidence type="ECO:0000313" key="6">
    <source>
        <dbReference type="Proteomes" id="UP000050515"/>
    </source>
</evidence>
<dbReference type="OrthoDB" id="1018at2157"/>
<dbReference type="EMBL" id="LKBG01000006">
    <property type="protein sequence ID" value="KQB36621.1"/>
    <property type="molecule type" value="Genomic_DNA"/>
</dbReference>
<accession>A0A0P9DA77</accession>
<organism evidence="3 6">
    <name type="scientific">Acidiplasma aeolicum</name>
    <dbReference type="NCBI Taxonomy" id="507754"/>
    <lineage>
        <taxon>Archaea</taxon>
        <taxon>Methanobacteriati</taxon>
        <taxon>Thermoplasmatota</taxon>
        <taxon>Thermoplasmata</taxon>
        <taxon>Thermoplasmatales</taxon>
        <taxon>Ferroplasmaceae</taxon>
        <taxon>Acidiplasma</taxon>
    </lineage>
</organism>
<keyword evidence="1 3" id="KW-0808">Transferase</keyword>
<dbReference type="Pfam" id="PF13649">
    <property type="entry name" value="Methyltransf_25"/>
    <property type="match status" value="1"/>
</dbReference>
<keyword evidence="3" id="KW-0489">Methyltransferase</keyword>
<evidence type="ECO:0000256" key="1">
    <source>
        <dbReference type="ARBA" id="ARBA00022679"/>
    </source>
</evidence>
<dbReference type="Gene3D" id="3.40.50.150">
    <property type="entry name" value="Vaccinia Virus protein VP39"/>
    <property type="match status" value="1"/>
</dbReference>
<dbReference type="InterPro" id="IPR041698">
    <property type="entry name" value="Methyltransf_25"/>
</dbReference>
<dbReference type="EMBL" id="LJCQ01000230">
    <property type="protein sequence ID" value="KPV46512.1"/>
    <property type="molecule type" value="Genomic_DNA"/>
</dbReference>
<dbReference type="Proteomes" id="UP000050515">
    <property type="component" value="Unassembled WGS sequence"/>
</dbReference>
<evidence type="ECO:0000313" key="5">
    <source>
        <dbReference type="Proteomes" id="UP000050320"/>
    </source>
</evidence>
<protein>
    <submittedName>
        <fullName evidence="3">SAM-dependent methyltransferase</fullName>
    </submittedName>
</protein>
<gene>
    <name evidence="4" type="ORF">AOG54_07185</name>
    <name evidence="3" type="ORF">SE19_05255</name>
</gene>
<dbReference type="GO" id="GO:0032259">
    <property type="term" value="P:methylation"/>
    <property type="evidence" value="ECO:0007669"/>
    <property type="project" value="UniProtKB-KW"/>
</dbReference>
<dbReference type="PANTHER" id="PTHR43861">
    <property type="entry name" value="TRANS-ACONITATE 2-METHYLTRANSFERASE-RELATED"/>
    <property type="match status" value="1"/>
</dbReference>
<comment type="caution">
    <text evidence="3">The sequence shown here is derived from an EMBL/GenBank/DDBJ whole genome shotgun (WGS) entry which is preliminary data.</text>
</comment>
<feature type="domain" description="Methyltransferase" evidence="2">
    <location>
        <begin position="47"/>
        <end position="140"/>
    </location>
</feature>
<dbReference type="Proteomes" id="UP000050320">
    <property type="component" value="Unassembled WGS sequence"/>
</dbReference>
<dbReference type="PATRIC" id="fig|507754.4.peg.435"/>
<name>A0A0P9DA77_9ARCH</name>
<dbReference type="GO" id="GO:0008168">
    <property type="term" value="F:methyltransferase activity"/>
    <property type="evidence" value="ECO:0007669"/>
    <property type="project" value="UniProtKB-KW"/>
</dbReference>
<dbReference type="RefSeq" id="WP_048101062.1">
    <property type="nucleotide sequence ID" value="NZ_JBBYJF010000029.1"/>
</dbReference>
<evidence type="ECO:0000313" key="3">
    <source>
        <dbReference type="EMBL" id="KPV46512.1"/>
    </source>
</evidence>
<dbReference type="GeneID" id="84222666"/>
<reference evidence="3 6" key="1">
    <citation type="submission" date="2015-09" db="EMBL/GenBank/DDBJ databases">
        <title>Draft genome sequence of Acidiplasma aeolicum DSM 18409.</title>
        <authorList>
            <person name="Hemp J."/>
        </authorList>
    </citation>
    <scope>NUCLEOTIDE SEQUENCE [LARGE SCALE GENOMIC DNA]</scope>
    <source>
        <strain evidence="3 6">V</strain>
    </source>
</reference>
<evidence type="ECO:0000259" key="2">
    <source>
        <dbReference type="Pfam" id="PF13649"/>
    </source>
</evidence>
<sequence length="195" mass="22769">MPDYYVDGEEKFGLLTTSFYSIFAWRLLKKLYNFAIYEFEGLSPETILDIGAGPGRLTAMVAKKFPDAQVYAIDPSKYMVDAERKLFKKENLRCTCEQGSSRDIPFNINFDLIFSSLSFHHWKDREKSLEYILGRLNKGGVFIIIEYYNEYYKSNLSAYKRHSLSKKYAESLNYDGYEKTIDVRGNLIALKFKKI</sequence>